<dbReference type="Proteomes" id="UP000003303">
    <property type="component" value="Unassembled WGS sequence"/>
</dbReference>
<comment type="subcellular location">
    <subcellularLocation>
        <location evidence="12">Cytoplasm</location>
    </subcellularLocation>
</comment>
<dbReference type="GO" id="GO:0031072">
    <property type="term" value="F:heat shock protein binding"/>
    <property type="evidence" value="ECO:0007669"/>
    <property type="project" value="InterPro"/>
</dbReference>
<dbReference type="CDD" id="cd06257">
    <property type="entry name" value="DnaJ"/>
    <property type="match status" value="1"/>
</dbReference>
<protein>
    <recommendedName>
        <fullName evidence="11 12">Chaperone protein DnaJ</fullName>
    </recommendedName>
</protein>
<evidence type="ECO:0000256" key="8">
    <source>
        <dbReference type="ARBA" id="ARBA00023186"/>
    </source>
</evidence>
<reference evidence="16 17" key="1">
    <citation type="submission" date="2009-04" db="EMBL/GenBank/DDBJ databases">
        <authorList>
            <person name="Sebastian Y."/>
            <person name="Madupu R."/>
            <person name="Durkin A.S."/>
            <person name="Torralba M."/>
            <person name="Methe B."/>
            <person name="Sutton G.G."/>
            <person name="Strausberg R.L."/>
            <person name="Nelson K.E."/>
        </authorList>
    </citation>
    <scope>NUCLEOTIDE SEQUENCE [LARGE SCALE GENOMIC DNA]</scope>
    <source>
        <strain evidence="16 17">60-3</strain>
    </source>
</reference>
<feature type="binding site" evidence="12">
    <location>
        <position position="160"/>
    </location>
    <ligand>
        <name>Zn(2+)</name>
        <dbReference type="ChEBI" id="CHEBI:29105"/>
        <label>1</label>
    </ligand>
</feature>
<dbReference type="GO" id="GO:0042026">
    <property type="term" value="P:protein refolding"/>
    <property type="evidence" value="ECO:0007669"/>
    <property type="project" value="TreeGrafter"/>
</dbReference>
<feature type="binding site" evidence="12">
    <location>
        <position position="214"/>
    </location>
    <ligand>
        <name>Zn(2+)</name>
        <dbReference type="ChEBI" id="CHEBI:29105"/>
        <label>1</label>
    </ligand>
</feature>
<dbReference type="NCBIfam" id="TIGR02349">
    <property type="entry name" value="DnaJ_bact"/>
    <property type="match status" value="1"/>
</dbReference>
<evidence type="ECO:0000256" key="4">
    <source>
        <dbReference type="ARBA" id="ARBA00022737"/>
    </source>
</evidence>
<keyword evidence="7 12" id="KW-0346">Stress response</keyword>
<dbReference type="GO" id="GO:0051082">
    <property type="term" value="F:unfolded protein binding"/>
    <property type="evidence" value="ECO:0007669"/>
    <property type="project" value="UniProtKB-UniRule"/>
</dbReference>
<dbReference type="OrthoDB" id="9779889at2"/>
<keyword evidence="5 12" id="KW-0863">Zinc-finger</keyword>
<evidence type="ECO:0000256" key="13">
    <source>
        <dbReference type="PROSITE-ProRule" id="PRU00546"/>
    </source>
</evidence>
<gene>
    <name evidence="12 16" type="primary">dnaJ</name>
    <name evidence="16" type="ORF">PORUE0001_0220</name>
</gene>
<dbReference type="InterPro" id="IPR002939">
    <property type="entry name" value="DnaJ_C"/>
</dbReference>
<dbReference type="SUPFAM" id="SSF49493">
    <property type="entry name" value="HSP40/DnaJ peptide-binding domain"/>
    <property type="match status" value="2"/>
</dbReference>
<feature type="binding site" evidence="12">
    <location>
        <position position="157"/>
    </location>
    <ligand>
        <name>Zn(2+)</name>
        <dbReference type="ChEBI" id="CHEBI:29105"/>
        <label>1</label>
    </ligand>
</feature>
<dbReference type="PANTHER" id="PTHR43096">
    <property type="entry name" value="DNAJ HOMOLOG 1, MITOCHONDRIAL-RELATED"/>
    <property type="match status" value="1"/>
</dbReference>
<dbReference type="PRINTS" id="PR00625">
    <property type="entry name" value="JDOMAIN"/>
</dbReference>
<keyword evidence="2 12" id="KW-0235">DNA replication</keyword>
<keyword evidence="4 12" id="KW-0677">Repeat</keyword>
<dbReference type="PROSITE" id="PS50076">
    <property type="entry name" value="DNAJ_2"/>
    <property type="match status" value="1"/>
</dbReference>
<keyword evidence="17" id="KW-1185">Reference proteome</keyword>
<evidence type="ECO:0000256" key="9">
    <source>
        <dbReference type="ARBA" id="ARBA00053423"/>
    </source>
</evidence>
<dbReference type="HAMAP" id="MF_01152">
    <property type="entry name" value="DnaJ"/>
    <property type="match status" value="1"/>
</dbReference>
<dbReference type="FunFam" id="2.10.230.10:FF:000002">
    <property type="entry name" value="Molecular chaperone DnaJ"/>
    <property type="match status" value="1"/>
</dbReference>
<feature type="domain" description="J" evidence="14">
    <location>
        <begin position="6"/>
        <end position="71"/>
    </location>
</feature>
<accession>C2ME63</accession>
<dbReference type="FunFam" id="2.60.260.20:FF:000005">
    <property type="entry name" value="Chaperone protein dnaJ 1, mitochondrial"/>
    <property type="match status" value="1"/>
</dbReference>
<dbReference type="NCBIfam" id="NF008035">
    <property type="entry name" value="PRK10767.1"/>
    <property type="match status" value="1"/>
</dbReference>
<dbReference type="GO" id="GO:0005524">
    <property type="term" value="F:ATP binding"/>
    <property type="evidence" value="ECO:0007669"/>
    <property type="project" value="InterPro"/>
</dbReference>
<evidence type="ECO:0000256" key="3">
    <source>
        <dbReference type="ARBA" id="ARBA00022723"/>
    </source>
</evidence>
<dbReference type="PANTHER" id="PTHR43096:SF48">
    <property type="entry name" value="CHAPERONE PROTEIN DNAJ"/>
    <property type="match status" value="1"/>
</dbReference>
<feature type="binding site" evidence="12">
    <location>
        <position position="174"/>
    </location>
    <ligand>
        <name>Zn(2+)</name>
        <dbReference type="ChEBI" id="CHEBI:29105"/>
        <label>2</label>
    </ligand>
</feature>
<keyword evidence="3 12" id="KW-0479">Metal-binding</keyword>
<feature type="zinc finger region" description="CR-type" evidence="13">
    <location>
        <begin position="144"/>
        <end position="226"/>
    </location>
</feature>
<feature type="repeat" description="CXXCXGXG motif" evidence="12">
    <location>
        <begin position="214"/>
        <end position="221"/>
    </location>
</feature>
<evidence type="ECO:0000259" key="14">
    <source>
        <dbReference type="PROSITE" id="PS50076"/>
    </source>
</evidence>
<feature type="binding site" evidence="12">
    <location>
        <position position="217"/>
    </location>
    <ligand>
        <name>Zn(2+)</name>
        <dbReference type="ChEBI" id="CHEBI:29105"/>
        <label>1</label>
    </ligand>
</feature>
<feature type="binding site" evidence="12">
    <location>
        <position position="177"/>
    </location>
    <ligand>
        <name>Zn(2+)</name>
        <dbReference type="ChEBI" id="CHEBI:29105"/>
        <label>2</label>
    </ligand>
</feature>
<dbReference type="Pfam" id="PF01556">
    <property type="entry name" value="DnaJ_C"/>
    <property type="match status" value="1"/>
</dbReference>
<feature type="binding site" evidence="12">
    <location>
        <position position="200"/>
    </location>
    <ligand>
        <name>Zn(2+)</name>
        <dbReference type="ChEBI" id="CHEBI:29105"/>
        <label>2</label>
    </ligand>
</feature>
<evidence type="ECO:0000256" key="11">
    <source>
        <dbReference type="ARBA" id="ARBA00067609"/>
    </source>
</evidence>
<dbReference type="GO" id="GO:0009408">
    <property type="term" value="P:response to heat"/>
    <property type="evidence" value="ECO:0007669"/>
    <property type="project" value="InterPro"/>
</dbReference>
<comment type="cofactor">
    <cofactor evidence="12">
        <name>Zn(2+)</name>
        <dbReference type="ChEBI" id="CHEBI:29105"/>
    </cofactor>
    <text evidence="12">Binds 2 Zn(2+) ions per monomer.</text>
</comment>
<dbReference type="InterPro" id="IPR001623">
    <property type="entry name" value="DnaJ_domain"/>
</dbReference>
<dbReference type="GO" id="GO:0005737">
    <property type="term" value="C:cytoplasm"/>
    <property type="evidence" value="ECO:0007669"/>
    <property type="project" value="UniProtKB-SubCell"/>
</dbReference>
<evidence type="ECO:0000313" key="17">
    <source>
        <dbReference type="Proteomes" id="UP000003303"/>
    </source>
</evidence>
<name>C2ME63_9PORP</name>
<evidence type="ECO:0000256" key="2">
    <source>
        <dbReference type="ARBA" id="ARBA00022705"/>
    </source>
</evidence>
<evidence type="ECO:0000256" key="12">
    <source>
        <dbReference type="HAMAP-Rule" id="MF_01152"/>
    </source>
</evidence>
<dbReference type="RefSeq" id="WP_007366159.1">
    <property type="nucleotide sequence ID" value="NZ_ACLR01000226.1"/>
</dbReference>
<evidence type="ECO:0000256" key="10">
    <source>
        <dbReference type="ARBA" id="ARBA00061004"/>
    </source>
</evidence>
<dbReference type="eggNOG" id="COG0484">
    <property type="taxonomic scope" value="Bacteria"/>
</dbReference>
<dbReference type="STRING" id="596327.PORUE0001_0220"/>
<dbReference type="FunFam" id="1.10.287.110:FF:000034">
    <property type="entry name" value="Chaperone protein DnaJ"/>
    <property type="match status" value="1"/>
</dbReference>
<dbReference type="PROSITE" id="PS00636">
    <property type="entry name" value="DNAJ_1"/>
    <property type="match status" value="1"/>
</dbReference>
<proteinExistence type="inferred from homology"/>
<dbReference type="InterPro" id="IPR001305">
    <property type="entry name" value="HSP_DnaJ_Cys-rich_dom"/>
</dbReference>
<feature type="repeat" description="CXXCXGXG motif" evidence="12">
    <location>
        <begin position="200"/>
        <end position="207"/>
    </location>
</feature>
<evidence type="ECO:0000259" key="15">
    <source>
        <dbReference type="PROSITE" id="PS51188"/>
    </source>
</evidence>
<comment type="subunit">
    <text evidence="12">Homodimer.</text>
</comment>
<dbReference type="InterPro" id="IPR036869">
    <property type="entry name" value="J_dom_sf"/>
</dbReference>
<dbReference type="SUPFAM" id="SSF46565">
    <property type="entry name" value="Chaperone J-domain"/>
    <property type="match status" value="1"/>
</dbReference>
<dbReference type="InterPro" id="IPR008971">
    <property type="entry name" value="HSP40/DnaJ_pept-bd"/>
</dbReference>
<feature type="binding site" evidence="12">
    <location>
        <position position="203"/>
    </location>
    <ligand>
        <name>Zn(2+)</name>
        <dbReference type="ChEBI" id="CHEBI:29105"/>
        <label>2</label>
    </ligand>
</feature>
<dbReference type="SMART" id="SM00271">
    <property type="entry name" value="DnaJ"/>
    <property type="match status" value="1"/>
</dbReference>
<feature type="domain" description="CR-type" evidence="15">
    <location>
        <begin position="144"/>
        <end position="226"/>
    </location>
</feature>
<dbReference type="GO" id="GO:0006260">
    <property type="term" value="P:DNA replication"/>
    <property type="evidence" value="ECO:0007669"/>
    <property type="project" value="UniProtKB-KW"/>
</dbReference>
<feature type="repeat" description="CXXCXGXG motif" evidence="12">
    <location>
        <begin position="157"/>
        <end position="164"/>
    </location>
</feature>
<evidence type="ECO:0000256" key="1">
    <source>
        <dbReference type="ARBA" id="ARBA00022490"/>
    </source>
</evidence>
<dbReference type="InterPro" id="IPR018253">
    <property type="entry name" value="DnaJ_domain_CS"/>
</dbReference>
<dbReference type="Pfam" id="PF00226">
    <property type="entry name" value="DnaJ"/>
    <property type="match status" value="1"/>
</dbReference>
<dbReference type="EMBL" id="ACLR01000226">
    <property type="protein sequence ID" value="EEK15973.1"/>
    <property type="molecule type" value="Genomic_DNA"/>
</dbReference>
<evidence type="ECO:0000256" key="5">
    <source>
        <dbReference type="ARBA" id="ARBA00022771"/>
    </source>
</evidence>
<evidence type="ECO:0000313" key="16">
    <source>
        <dbReference type="EMBL" id="EEK15973.1"/>
    </source>
</evidence>
<keyword evidence="8 12" id="KW-0143">Chaperone</keyword>
<dbReference type="AlphaFoldDB" id="C2ME63"/>
<dbReference type="Gene3D" id="2.60.260.20">
    <property type="entry name" value="Urease metallochaperone UreE, N-terminal domain"/>
    <property type="match status" value="2"/>
</dbReference>
<comment type="domain">
    <text evidence="12">The J domain is necessary and sufficient to stimulate DnaK ATPase activity. Zinc center 1 plays an important role in the autonomous, DnaK-independent chaperone activity of DnaJ. Zinc center 2 is essential for interaction with DnaK and for DnaJ activity.</text>
</comment>
<dbReference type="Pfam" id="PF00684">
    <property type="entry name" value="DnaJ_CXXCXGXG"/>
    <property type="match status" value="1"/>
</dbReference>
<dbReference type="CDD" id="cd10719">
    <property type="entry name" value="DnaJ_zf"/>
    <property type="match status" value="1"/>
</dbReference>
<dbReference type="InterPro" id="IPR036410">
    <property type="entry name" value="HSP_DnaJ_Cys-rich_dom_sf"/>
</dbReference>
<dbReference type="Gene3D" id="2.10.230.10">
    <property type="entry name" value="Heat shock protein DnaJ, cysteine-rich domain"/>
    <property type="match status" value="1"/>
</dbReference>
<evidence type="ECO:0000256" key="7">
    <source>
        <dbReference type="ARBA" id="ARBA00023016"/>
    </source>
</evidence>
<keyword evidence="1 12" id="KW-0963">Cytoplasm</keyword>
<dbReference type="InterPro" id="IPR012724">
    <property type="entry name" value="DnaJ"/>
</dbReference>
<dbReference type="CDD" id="cd10747">
    <property type="entry name" value="DnaJ_C"/>
    <property type="match status" value="1"/>
</dbReference>
<comment type="caution">
    <text evidence="16">The sequence shown here is derived from an EMBL/GenBank/DDBJ whole genome shotgun (WGS) entry which is preliminary data.</text>
</comment>
<dbReference type="SUPFAM" id="SSF57938">
    <property type="entry name" value="DnaJ/Hsp40 cysteine-rich domain"/>
    <property type="match status" value="1"/>
</dbReference>
<dbReference type="PROSITE" id="PS51188">
    <property type="entry name" value="ZF_CR"/>
    <property type="match status" value="1"/>
</dbReference>
<keyword evidence="6 12" id="KW-0862">Zinc</keyword>
<comment type="function">
    <text evidence="9 12">Participates actively in the response to hyperosmotic and heat shock by preventing the aggregation of stress-denatured proteins and by disaggregating proteins, also in an autonomous, DnaK-independent fashion. Unfolded proteins bind initially to DnaJ; upon interaction with the DnaJ-bound protein, DnaK hydrolyzes its bound ATP, resulting in the formation of a stable complex. GrpE releases ADP from DnaK; ATP binding to DnaK triggers the release of the substrate protein, thus completing the reaction cycle. Several rounds of ATP-dependent interactions between DnaJ, DnaK and GrpE are required for fully efficient folding. Also involved, together with DnaK and GrpE, in the DNA replication of plasmids through activation of initiation proteins.</text>
</comment>
<dbReference type="Gene3D" id="1.10.287.110">
    <property type="entry name" value="DnaJ domain"/>
    <property type="match status" value="1"/>
</dbReference>
<dbReference type="GO" id="GO:0008270">
    <property type="term" value="F:zinc ion binding"/>
    <property type="evidence" value="ECO:0007669"/>
    <property type="project" value="UniProtKB-UniRule"/>
</dbReference>
<sequence>MATKKDYYELLGVSRDASADEIKKAYRKQALKYHPDRNPGDKEAEEHFKEVAEAYDVLSDPDKKSRYDQFGHSGVDGASGFGGFGGGGGFTVDDIFSRFGDIFGGGFGDYFGGGRGAGSGRAQRPMGSDLRVTVRLTLEDINSGVEKKLRVKKLIQCDSCHGQGTTESDGKRSCSTCGGAGVVYDVRNSIFGQMRTQSVCPTCGGSGEVVTKPCAKCHGKGVTQGEEVVSFRIPAGVVGGMQLTLQGKGNAAPQDGIPGDLLVVIQEEQHKDFIRNGNDLIYNLLIPIHTAIRGGQVTVPTIDGSARLKIEPGTQPGKVLRMRGKGLPSVQGYGRGDLMVNVNVFIPQKTSAEDESLIDQLAKAEHFNPTEADRKAIDKKYREMLE</sequence>
<evidence type="ECO:0000256" key="6">
    <source>
        <dbReference type="ARBA" id="ARBA00022833"/>
    </source>
</evidence>
<feature type="repeat" description="CXXCXGXG motif" evidence="12">
    <location>
        <begin position="174"/>
        <end position="181"/>
    </location>
</feature>
<organism evidence="16 17">
    <name type="scientific">Porphyromonas uenonis 60-3</name>
    <dbReference type="NCBI Taxonomy" id="596327"/>
    <lineage>
        <taxon>Bacteria</taxon>
        <taxon>Pseudomonadati</taxon>
        <taxon>Bacteroidota</taxon>
        <taxon>Bacteroidia</taxon>
        <taxon>Bacteroidales</taxon>
        <taxon>Porphyromonadaceae</taxon>
        <taxon>Porphyromonas</taxon>
    </lineage>
</organism>
<comment type="similarity">
    <text evidence="10 12">Belongs to the DnaJ family.</text>
</comment>